<keyword evidence="8 9" id="KW-0012">Acyltransferase</keyword>
<proteinExistence type="inferred from homology"/>
<evidence type="ECO:0000256" key="5">
    <source>
        <dbReference type="ARBA" id="ARBA00022692"/>
    </source>
</evidence>
<dbReference type="EMBL" id="PVNL01000077">
    <property type="protein sequence ID" value="PRQ06337.1"/>
    <property type="molecule type" value="Genomic_DNA"/>
</dbReference>
<dbReference type="PIRSF" id="PIRSF500217">
    <property type="entry name" value="AlgI"/>
    <property type="match status" value="1"/>
</dbReference>
<comment type="similarity">
    <text evidence="2 9">Belongs to the membrane-bound acyltransferase family.</text>
</comment>
<dbReference type="GO" id="GO:0016746">
    <property type="term" value="F:acyltransferase activity"/>
    <property type="evidence" value="ECO:0007669"/>
    <property type="project" value="UniProtKB-KW"/>
</dbReference>
<dbReference type="InterPro" id="IPR051085">
    <property type="entry name" value="MB_O-acyltransferase"/>
</dbReference>
<evidence type="ECO:0000313" key="11">
    <source>
        <dbReference type="EMBL" id="PRQ06337.1"/>
    </source>
</evidence>
<dbReference type="PIRSF" id="PIRSF016636">
    <property type="entry name" value="AlgI_DltB"/>
    <property type="match status" value="1"/>
</dbReference>
<dbReference type="PANTHER" id="PTHR13285">
    <property type="entry name" value="ACYLTRANSFERASE"/>
    <property type="match status" value="1"/>
</dbReference>
<feature type="transmembrane region" description="Helical" evidence="10">
    <location>
        <begin position="405"/>
        <end position="422"/>
    </location>
</feature>
<dbReference type="GO" id="GO:0005886">
    <property type="term" value="C:plasma membrane"/>
    <property type="evidence" value="ECO:0007669"/>
    <property type="project" value="UniProtKB-SubCell"/>
</dbReference>
<feature type="transmembrane region" description="Helical" evidence="10">
    <location>
        <begin position="304"/>
        <end position="320"/>
    </location>
</feature>
<keyword evidence="4 9" id="KW-0808">Transferase</keyword>
<protein>
    <submittedName>
        <fullName evidence="11">Peptidoglycan O-acetyltransferase</fullName>
        <ecNumber evidence="11">2.3.1.-</ecNumber>
    </submittedName>
</protein>
<comment type="subcellular location">
    <subcellularLocation>
        <location evidence="1">Cell membrane</location>
        <topology evidence="1">Multi-pass membrane protein</topology>
    </subcellularLocation>
</comment>
<evidence type="ECO:0000256" key="9">
    <source>
        <dbReference type="PIRNR" id="PIRNR016636"/>
    </source>
</evidence>
<feature type="transmembrane region" description="Helical" evidence="10">
    <location>
        <begin position="434"/>
        <end position="460"/>
    </location>
</feature>
<dbReference type="InterPro" id="IPR024194">
    <property type="entry name" value="Ac/AlaTfrase_AlgI/DltB"/>
</dbReference>
<evidence type="ECO:0000256" key="2">
    <source>
        <dbReference type="ARBA" id="ARBA00010323"/>
    </source>
</evidence>
<comment type="caution">
    <text evidence="11">The sequence shown here is derived from an EMBL/GenBank/DDBJ whole genome shotgun (WGS) entry which is preliminary data.</text>
</comment>
<dbReference type="RefSeq" id="WP_106090967.1">
    <property type="nucleotide sequence ID" value="NZ_PVNL01000077.1"/>
</dbReference>
<accession>A0A2S9YMM3</accession>
<dbReference type="InterPro" id="IPR004299">
    <property type="entry name" value="MBOAT_fam"/>
</dbReference>
<evidence type="ECO:0000256" key="6">
    <source>
        <dbReference type="ARBA" id="ARBA00022989"/>
    </source>
</evidence>
<dbReference type="GO" id="GO:0042121">
    <property type="term" value="P:alginic acid biosynthetic process"/>
    <property type="evidence" value="ECO:0007669"/>
    <property type="project" value="InterPro"/>
</dbReference>
<keyword evidence="5 10" id="KW-0812">Transmembrane</keyword>
<dbReference type="Proteomes" id="UP000238823">
    <property type="component" value="Unassembled WGS sequence"/>
</dbReference>
<feature type="transmembrane region" description="Helical" evidence="10">
    <location>
        <begin position="326"/>
        <end position="342"/>
    </location>
</feature>
<feature type="transmembrane region" description="Helical" evidence="10">
    <location>
        <begin position="73"/>
        <end position="93"/>
    </location>
</feature>
<dbReference type="PANTHER" id="PTHR13285:SF23">
    <property type="entry name" value="TEICHOIC ACID D-ALANYLTRANSFERASE"/>
    <property type="match status" value="1"/>
</dbReference>
<dbReference type="InterPro" id="IPR028362">
    <property type="entry name" value="AlgI"/>
</dbReference>
<dbReference type="Pfam" id="PF03062">
    <property type="entry name" value="MBOAT"/>
    <property type="match status" value="1"/>
</dbReference>
<sequence>MVFANLTFLYVFLPLNLLGYFALRRTEHRNVLLILFSLAFYAWGEPIWIGLLLCSSTVDYMHGRVIEAKRGTAWAKGAVVSSLVINLGLLGLFKYSQLACVAVNDLLGTSLTAPEQLSLPIGISFYTFQTISYVVDVYRGEVPAQRSFYKFLLFVSLFHQLVAGPIVRYAHIASEIDSRQHSVADVSAGISRFCAGLFKKVCIANVAGQLVLQTLARDSVELSVAEAWFGLLMFSLQIYFDFSGYSDMAIGLGRICGFHYHENFNYPYMARSVREFWQRWHISLGSFFRDYLYIPLGGNRRRPYFNLMIVWALTGLWHGASWNFMFWGLYFGVLIALERLFFGRVLEALPRAVSHVYLVFAVVVGWALFYFEDLDRLHDILRVLFGASNQAWSSPDLTPLIQDNALWLVLAVLLCAPVVPRLREGVAQIGSRYALGPTVMGAALAAINLGMLLIATAMLVGGTYNPFLYFRF</sequence>
<evidence type="ECO:0000256" key="10">
    <source>
        <dbReference type="SAM" id="Phobius"/>
    </source>
</evidence>
<keyword evidence="6 10" id="KW-1133">Transmembrane helix</keyword>
<keyword evidence="7 9" id="KW-0472">Membrane</keyword>
<evidence type="ECO:0000256" key="4">
    <source>
        <dbReference type="ARBA" id="ARBA00022679"/>
    </source>
</evidence>
<evidence type="ECO:0000256" key="1">
    <source>
        <dbReference type="ARBA" id="ARBA00004651"/>
    </source>
</evidence>
<name>A0A2S9YMM3_9BACT</name>
<feature type="transmembrane region" description="Helical" evidence="10">
    <location>
        <begin position="6"/>
        <end position="23"/>
    </location>
</feature>
<reference evidence="11 12" key="1">
    <citation type="submission" date="2018-03" db="EMBL/GenBank/DDBJ databases">
        <title>Draft Genome Sequences of the Obligatory Marine Myxobacteria Enhygromyxa salina SWB007.</title>
        <authorList>
            <person name="Poehlein A."/>
            <person name="Moghaddam J.A."/>
            <person name="Harms H."/>
            <person name="Alanjari M."/>
            <person name="Koenig G.M."/>
            <person name="Daniel R."/>
            <person name="Schaeberle T.F."/>
        </authorList>
    </citation>
    <scope>NUCLEOTIDE SEQUENCE [LARGE SCALE GENOMIC DNA]</scope>
    <source>
        <strain evidence="11 12">SWB007</strain>
    </source>
</reference>
<organism evidence="11 12">
    <name type="scientific">Enhygromyxa salina</name>
    <dbReference type="NCBI Taxonomy" id="215803"/>
    <lineage>
        <taxon>Bacteria</taxon>
        <taxon>Pseudomonadati</taxon>
        <taxon>Myxococcota</taxon>
        <taxon>Polyangia</taxon>
        <taxon>Nannocystales</taxon>
        <taxon>Nannocystaceae</taxon>
        <taxon>Enhygromyxa</taxon>
    </lineage>
</organism>
<evidence type="ECO:0000256" key="7">
    <source>
        <dbReference type="ARBA" id="ARBA00023136"/>
    </source>
</evidence>
<dbReference type="EC" id="2.3.1.-" evidence="11"/>
<feature type="transmembrane region" description="Helical" evidence="10">
    <location>
        <begin position="30"/>
        <end position="53"/>
    </location>
</feature>
<gene>
    <name evidence="11" type="primary">patA_5</name>
    <name evidence="11" type="ORF">ENSA7_40140</name>
</gene>
<evidence type="ECO:0000256" key="8">
    <source>
        <dbReference type="ARBA" id="ARBA00023315"/>
    </source>
</evidence>
<evidence type="ECO:0000256" key="3">
    <source>
        <dbReference type="ARBA" id="ARBA00022475"/>
    </source>
</evidence>
<dbReference type="AlphaFoldDB" id="A0A2S9YMM3"/>
<evidence type="ECO:0000313" key="12">
    <source>
        <dbReference type="Proteomes" id="UP000238823"/>
    </source>
</evidence>
<dbReference type="OrthoDB" id="139172at2"/>
<keyword evidence="3 9" id="KW-1003">Cell membrane</keyword>
<feature type="transmembrane region" description="Helical" evidence="10">
    <location>
        <begin position="354"/>
        <end position="371"/>
    </location>
</feature>